<evidence type="ECO:0008006" key="3">
    <source>
        <dbReference type="Google" id="ProtNLM"/>
    </source>
</evidence>
<name>A0AAU9Q9K5_9VIBR</name>
<gene>
    <name evidence="1" type="ORF">THF1D04_450003</name>
</gene>
<comment type="caution">
    <text evidence="1">The sequence shown here is derived from an EMBL/GenBank/DDBJ whole genome shotgun (WGS) entry which is preliminary data.</text>
</comment>
<reference evidence="1" key="1">
    <citation type="submission" date="2022-01" db="EMBL/GenBank/DDBJ databases">
        <authorList>
            <person name="Lagorce A."/>
        </authorList>
    </citation>
    <scope>NUCLEOTIDE SEQUENCE</scope>
    <source>
        <strain evidence="1">Th15_F1_D04</strain>
    </source>
</reference>
<accession>A0AAU9Q9K5</accession>
<dbReference type="EMBL" id="CAKMTQ010000040">
    <property type="protein sequence ID" value="CAH1537089.1"/>
    <property type="molecule type" value="Genomic_DNA"/>
</dbReference>
<organism evidence="1 2">
    <name type="scientific">Vibrio owensii</name>
    <dbReference type="NCBI Taxonomy" id="696485"/>
    <lineage>
        <taxon>Bacteria</taxon>
        <taxon>Pseudomonadati</taxon>
        <taxon>Pseudomonadota</taxon>
        <taxon>Gammaproteobacteria</taxon>
        <taxon>Vibrionales</taxon>
        <taxon>Vibrionaceae</taxon>
        <taxon>Vibrio</taxon>
    </lineage>
</organism>
<dbReference type="AlphaFoldDB" id="A0AAU9Q9K5"/>
<dbReference type="Proteomes" id="UP001295420">
    <property type="component" value="Unassembled WGS sequence"/>
</dbReference>
<protein>
    <recommendedName>
        <fullName evidence="3">ISAs1 family transposase</fullName>
    </recommendedName>
</protein>
<evidence type="ECO:0000313" key="2">
    <source>
        <dbReference type="Proteomes" id="UP001295420"/>
    </source>
</evidence>
<sequence length="43" mass="4767">MSVDAIGANKALIEAILKRGAHYVIGLKKNQPSIFEKVVRCRQ</sequence>
<evidence type="ECO:0000313" key="1">
    <source>
        <dbReference type="EMBL" id="CAH1537089.1"/>
    </source>
</evidence>
<proteinExistence type="predicted"/>